<evidence type="ECO:0000313" key="5">
    <source>
        <dbReference type="EMBL" id="MEJ8851389.1"/>
    </source>
</evidence>
<dbReference type="Gene3D" id="3.40.50.10860">
    <property type="entry name" value="Leucine Dehydrogenase, chain A, domain 1"/>
    <property type="match status" value="1"/>
</dbReference>
<sequence>MKELLNRFENKAPEIVFEWQDAETPAKGWVVINSLRGGAAGGGTRMRPGLDRREVVSLAKTMEVKFSVSGPAIGGAKSGIDFDPADPRKEGVLQRWYKAVTPLLKTYYGTGGDLNVDEVHEVIPITESYGLWHPQEGVVNGHYQPTDSERIQKVGQLRMGVAKVVEDPRYTPICGKKYVVADLITGWGVAESVLHYYGLYGGKILGKRVVVQGWGNVGAAAAYYLAQAGAKVVGIIDRQGGVLNAEGFSFAQIRTMFLNKNGNQLNTEDMLSFDEVNKLVWSVGAEVFLPCAGSRLVTQEQVEQLIDGGLEVVASGANVPFADKEIFYGPIYEHADHKVAVIPDFIANCGMARAFAFMMQGDAEISDDAIFRDVSATIATALENCHGRSKASTGIAKTAFENALVQLV</sequence>
<keyword evidence="2 3" id="KW-0560">Oxidoreductase</keyword>
<comment type="similarity">
    <text evidence="1 3">Belongs to the Glu/Leu/Phe/Val dehydrogenases family.</text>
</comment>
<reference evidence="5 6" key="1">
    <citation type="submission" date="2024-03" db="EMBL/GenBank/DDBJ databases">
        <title>Novel species of the genus Variovorax.</title>
        <authorList>
            <person name="Liu Q."/>
            <person name="Xin Y.-H."/>
        </authorList>
    </citation>
    <scope>NUCLEOTIDE SEQUENCE [LARGE SCALE GENOMIC DNA]</scope>
    <source>
        <strain evidence="5 6">KACC 18900</strain>
    </source>
</reference>
<protein>
    <submittedName>
        <fullName evidence="5">Glu/Leu/Phe/Val dehydrogenase dimerization domain-containing protein</fullName>
    </submittedName>
</protein>
<proteinExistence type="inferred from homology"/>
<dbReference type="InterPro" id="IPR046346">
    <property type="entry name" value="Aminoacid_DH-like_N_sf"/>
</dbReference>
<dbReference type="Pfam" id="PF02812">
    <property type="entry name" value="ELFV_dehydrog_N"/>
    <property type="match status" value="1"/>
</dbReference>
<evidence type="ECO:0000256" key="1">
    <source>
        <dbReference type="ARBA" id="ARBA00006382"/>
    </source>
</evidence>
<organism evidence="5 6">
    <name type="scientific">Variovorax rhizosphaerae</name>
    <dbReference type="NCBI Taxonomy" id="1836200"/>
    <lineage>
        <taxon>Bacteria</taxon>
        <taxon>Pseudomonadati</taxon>
        <taxon>Pseudomonadota</taxon>
        <taxon>Betaproteobacteria</taxon>
        <taxon>Burkholderiales</taxon>
        <taxon>Comamonadaceae</taxon>
        <taxon>Variovorax</taxon>
    </lineage>
</organism>
<evidence type="ECO:0000259" key="4">
    <source>
        <dbReference type="SMART" id="SM00839"/>
    </source>
</evidence>
<dbReference type="InterPro" id="IPR036291">
    <property type="entry name" value="NAD(P)-bd_dom_sf"/>
</dbReference>
<dbReference type="SUPFAM" id="SSF51735">
    <property type="entry name" value="NAD(P)-binding Rossmann-fold domains"/>
    <property type="match status" value="1"/>
</dbReference>
<evidence type="ECO:0000256" key="3">
    <source>
        <dbReference type="RuleBase" id="RU004417"/>
    </source>
</evidence>
<gene>
    <name evidence="5" type="ORF">WKW82_32460</name>
</gene>
<accession>A0ABU8WWV1</accession>
<dbReference type="PANTHER" id="PTHR11606">
    <property type="entry name" value="GLUTAMATE DEHYDROGENASE"/>
    <property type="match status" value="1"/>
</dbReference>
<evidence type="ECO:0000256" key="2">
    <source>
        <dbReference type="ARBA" id="ARBA00023002"/>
    </source>
</evidence>
<dbReference type="SUPFAM" id="SSF53223">
    <property type="entry name" value="Aminoacid dehydrogenase-like, N-terminal domain"/>
    <property type="match status" value="1"/>
</dbReference>
<dbReference type="InterPro" id="IPR006096">
    <property type="entry name" value="Glu/Leu/Phe/Val/Trp_DH_C"/>
</dbReference>
<dbReference type="InterPro" id="IPR006095">
    <property type="entry name" value="Glu/Leu/Phe/Val/Trp_DH"/>
</dbReference>
<dbReference type="EMBL" id="JBBKZT010000022">
    <property type="protein sequence ID" value="MEJ8851389.1"/>
    <property type="molecule type" value="Genomic_DNA"/>
</dbReference>
<dbReference type="Pfam" id="PF00208">
    <property type="entry name" value="ELFV_dehydrog"/>
    <property type="match status" value="1"/>
</dbReference>
<name>A0ABU8WWV1_9BURK</name>
<dbReference type="Proteomes" id="UP001385892">
    <property type="component" value="Unassembled WGS sequence"/>
</dbReference>
<feature type="domain" description="Glutamate/phenylalanine/leucine/valine/L-tryptophan dehydrogenase C-terminal" evidence="4">
    <location>
        <begin position="181"/>
        <end position="408"/>
    </location>
</feature>
<dbReference type="InterPro" id="IPR006097">
    <property type="entry name" value="Glu/Leu/Phe/Val/Trp_DH_dimer"/>
</dbReference>
<dbReference type="PANTHER" id="PTHR11606:SF13">
    <property type="entry name" value="GLUTAMATE DEHYDROGENASE 1, MITOCHONDRIAL"/>
    <property type="match status" value="1"/>
</dbReference>
<dbReference type="SMART" id="SM00839">
    <property type="entry name" value="ELFV_dehydrog"/>
    <property type="match status" value="1"/>
</dbReference>
<evidence type="ECO:0000313" key="6">
    <source>
        <dbReference type="Proteomes" id="UP001385892"/>
    </source>
</evidence>
<dbReference type="PRINTS" id="PR00082">
    <property type="entry name" value="GLFDHDRGNASE"/>
</dbReference>
<dbReference type="Gene3D" id="3.40.50.720">
    <property type="entry name" value="NAD(P)-binding Rossmann-like Domain"/>
    <property type="match status" value="1"/>
</dbReference>
<keyword evidence="6" id="KW-1185">Reference proteome</keyword>
<dbReference type="RefSeq" id="WP_340347010.1">
    <property type="nucleotide sequence ID" value="NZ_JBBKZT010000022.1"/>
</dbReference>
<comment type="caution">
    <text evidence="5">The sequence shown here is derived from an EMBL/GenBank/DDBJ whole genome shotgun (WGS) entry which is preliminary data.</text>
</comment>